<dbReference type="Pfam" id="PF10609">
    <property type="entry name" value="ParA"/>
    <property type="match status" value="1"/>
</dbReference>
<dbReference type="GO" id="GO:0046872">
    <property type="term" value="F:metal ion binding"/>
    <property type="evidence" value="ECO:0007669"/>
    <property type="project" value="UniProtKB-KW"/>
</dbReference>
<organism evidence="10 11">
    <name type="scientific">Nitrospira japonica</name>
    <dbReference type="NCBI Taxonomy" id="1325564"/>
    <lineage>
        <taxon>Bacteria</taxon>
        <taxon>Pseudomonadati</taxon>
        <taxon>Nitrospirota</taxon>
        <taxon>Nitrospiria</taxon>
        <taxon>Nitrospirales</taxon>
        <taxon>Nitrospiraceae</taxon>
        <taxon>Nitrospira</taxon>
    </lineage>
</organism>
<dbReference type="SUPFAM" id="SSF52540">
    <property type="entry name" value="P-loop containing nucleoside triphosphate hydrolases"/>
    <property type="match status" value="1"/>
</dbReference>
<sequence length="291" mass="30911">MADEHTHQAQSTQAKDTLISGVKHVIAVSSGKGGVGKSTVASNLACALALSGAKVGLLDADLYGPNIPMMMGSTAGPEQKDGKILPVESYGVKLISMAFLVPEEAPLVWRGPMVHQYLQAFFRDVLWGDLDYLLIDLPPGTGDVQLSLSQMVPLAGAVTVTTPQEVALYDVRKGMAMFQKVNVPLLGIIENMSFFVCGHCGERTEIFSHGGGERAAEKLGVPFLGRIPIDPAIRDGGDSGHPIVVAHPESPQAAAFRDIAQKLMNRLGGSEKEGASIDSLLKKIKEPFGKQ</sequence>
<dbReference type="AlphaFoldDB" id="A0A1W1I9X4"/>
<evidence type="ECO:0000313" key="10">
    <source>
        <dbReference type="EMBL" id="SLM49573.1"/>
    </source>
</evidence>
<dbReference type="GO" id="GO:0005524">
    <property type="term" value="F:ATP binding"/>
    <property type="evidence" value="ECO:0007669"/>
    <property type="project" value="UniProtKB-UniRule"/>
</dbReference>
<dbReference type="GO" id="GO:0016226">
    <property type="term" value="P:iron-sulfur cluster assembly"/>
    <property type="evidence" value="ECO:0007669"/>
    <property type="project" value="InterPro"/>
</dbReference>
<comment type="similarity">
    <text evidence="9">Belongs to the Mrp/NBP35 ATP-binding proteins family.</text>
</comment>
<feature type="binding site" evidence="9">
    <location>
        <begin position="31"/>
        <end position="38"/>
    </location>
    <ligand>
        <name>ATP</name>
        <dbReference type="ChEBI" id="CHEBI:30616"/>
    </ligand>
</feature>
<dbReference type="InterPro" id="IPR044304">
    <property type="entry name" value="NUBPL-like"/>
</dbReference>
<gene>
    <name evidence="10" type="primary">mrp</name>
    <name evidence="10" type="ORF">NSJP_3406</name>
</gene>
<evidence type="ECO:0000256" key="6">
    <source>
        <dbReference type="ARBA" id="ARBA00022840"/>
    </source>
</evidence>
<evidence type="ECO:0000256" key="8">
    <source>
        <dbReference type="ARBA" id="ARBA00023014"/>
    </source>
</evidence>
<dbReference type="InterPro" id="IPR027417">
    <property type="entry name" value="P-loop_NTPase"/>
</dbReference>
<keyword evidence="7 9" id="KW-0408">Iron</keyword>
<proteinExistence type="inferred from homology"/>
<evidence type="ECO:0000256" key="7">
    <source>
        <dbReference type="ARBA" id="ARBA00023004"/>
    </source>
</evidence>
<dbReference type="GO" id="GO:0016887">
    <property type="term" value="F:ATP hydrolysis activity"/>
    <property type="evidence" value="ECO:0007669"/>
    <property type="project" value="UniProtKB-UniRule"/>
</dbReference>
<keyword evidence="3 9" id="KW-0479">Metal-binding</keyword>
<dbReference type="InterPro" id="IPR019591">
    <property type="entry name" value="Mrp/NBP35_ATP-bd"/>
</dbReference>
<dbReference type="InterPro" id="IPR033756">
    <property type="entry name" value="YlxH/NBP35"/>
</dbReference>
<comment type="subunit">
    <text evidence="9">Homodimer.</text>
</comment>
<keyword evidence="11" id="KW-1185">Reference proteome</keyword>
<evidence type="ECO:0000256" key="1">
    <source>
        <dbReference type="ARBA" id="ARBA00007352"/>
    </source>
</evidence>
<evidence type="ECO:0000256" key="5">
    <source>
        <dbReference type="ARBA" id="ARBA00022801"/>
    </source>
</evidence>
<dbReference type="OrthoDB" id="9809679at2"/>
<keyword evidence="5 9" id="KW-0378">Hydrolase</keyword>
<comment type="similarity">
    <text evidence="2">In the C-terminal section; belongs to the Mrp/NBP35 ATP-binding proteins family.</text>
</comment>
<dbReference type="PANTHER" id="PTHR42961">
    <property type="entry name" value="IRON-SULFUR PROTEIN NUBPL"/>
    <property type="match status" value="1"/>
</dbReference>
<dbReference type="PANTHER" id="PTHR42961:SF2">
    <property type="entry name" value="IRON-SULFUR PROTEIN NUBPL"/>
    <property type="match status" value="1"/>
</dbReference>
<dbReference type="PROSITE" id="PS01215">
    <property type="entry name" value="MRP"/>
    <property type="match status" value="1"/>
</dbReference>
<reference evidence="10 11" key="1">
    <citation type="submission" date="2017-03" db="EMBL/GenBank/DDBJ databases">
        <authorList>
            <person name="Afonso C.L."/>
            <person name="Miller P.J."/>
            <person name="Scott M.A."/>
            <person name="Spackman E."/>
            <person name="Goraichik I."/>
            <person name="Dimitrov K.M."/>
            <person name="Suarez D.L."/>
            <person name="Swayne D.E."/>
        </authorList>
    </citation>
    <scope>NUCLEOTIDE SEQUENCE [LARGE SCALE GENOMIC DNA]</scope>
    <source>
        <strain evidence="10">Genome sequencing of Nitrospira japonica strain NJ11</strain>
    </source>
</reference>
<evidence type="ECO:0000313" key="11">
    <source>
        <dbReference type="Proteomes" id="UP000192042"/>
    </source>
</evidence>
<accession>A0A1W1I9X4</accession>
<dbReference type="Proteomes" id="UP000192042">
    <property type="component" value="Chromosome I"/>
</dbReference>
<keyword evidence="8 9" id="KW-0411">Iron-sulfur</keyword>
<dbReference type="RefSeq" id="WP_080887772.1">
    <property type="nucleotide sequence ID" value="NZ_LT828648.1"/>
</dbReference>
<dbReference type="STRING" id="1325564.NSJP_3406"/>
<evidence type="ECO:0000256" key="9">
    <source>
        <dbReference type="HAMAP-Rule" id="MF_02040"/>
    </source>
</evidence>
<name>A0A1W1I9X4_9BACT</name>
<dbReference type="GO" id="GO:0140663">
    <property type="term" value="F:ATP-dependent FeS chaperone activity"/>
    <property type="evidence" value="ECO:0007669"/>
    <property type="project" value="InterPro"/>
</dbReference>
<dbReference type="Gene3D" id="3.40.50.300">
    <property type="entry name" value="P-loop containing nucleotide triphosphate hydrolases"/>
    <property type="match status" value="1"/>
</dbReference>
<evidence type="ECO:0000256" key="3">
    <source>
        <dbReference type="ARBA" id="ARBA00022723"/>
    </source>
</evidence>
<dbReference type="EMBL" id="LT828648">
    <property type="protein sequence ID" value="SLM49573.1"/>
    <property type="molecule type" value="Genomic_DNA"/>
</dbReference>
<protein>
    <recommendedName>
        <fullName evidence="9">Iron-sulfur cluster carrier protein</fullName>
    </recommendedName>
</protein>
<dbReference type="CDD" id="cd02037">
    <property type="entry name" value="Mrp_NBP35"/>
    <property type="match status" value="1"/>
</dbReference>
<keyword evidence="6 9" id="KW-0067">ATP-binding</keyword>
<keyword evidence="4 9" id="KW-0547">Nucleotide-binding</keyword>
<comment type="function">
    <text evidence="9">Binds and transfers iron-sulfur (Fe-S) clusters to target apoproteins. Can hydrolyze ATP.</text>
</comment>
<evidence type="ECO:0000256" key="2">
    <source>
        <dbReference type="ARBA" id="ARBA00008205"/>
    </source>
</evidence>
<dbReference type="InterPro" id="IPR000808">
    <property type="entry name" value="Mrp-like_CS"/>
</dbReference>
<dbReference type="GO" id="GO:0051539">
    <property type="term" value="F:4 iron, 4 sulfur cluster binding"/>
    <property type="evidence" value="ECO:0007669"/>
    <property type="project" value="TreeGrafter"/>
</dbReference>
<dbReference type="HAMAP" id="MF_02040">
    <property type="entry name" value="Mrp_NBP35"/>
    <property type="match status" value="1"/>
</dbReference>
<dbReference type="FunFam" id="3.40.50.300:FF:000304">
    <property type="entry name" value="Iron-sulfur cluster carrier protein"/>
    <property type="match status" value="1"/>
</dbReference>
<comment type="similarity">
    <text evidence="1">In the N-terminal section; belongs to the MIP18 family.</text>
</comment>
<dbReference type="KEGG" id="nja:NSJP_3406"/>
<evidence type="ECO:0000256" key="4">
    <source>
        <dbReference type="ARBA" id="ARBA00022741"/>
    </source>
</evidence>